<feature type="compositionally biased region" description="Basic and acidic residues" evidence="1">
    <location>
        <begin position="63"/>
        <end position="73"/>
    </location>
</feature>
<reference evidence="2" key="1">
    <citation type="journal article" date="2021" name="Proc. Natl. Acad. Sci. U.S.A.">
        <title>A Catalog of Tens of Thousands of Viruses from Human Metagenomes Reveals Hidden Associations with Chronic Diseases.</title>
        <authorList>
            <person name="Tisza M.J."/>
            <person name="Buck C.B."/>
        </authorList>
    </citation>
    <scope>NUCLEOTIDE SEQUENCE</scope>
    <source>
        <strain evidence="2">Ctq1q8</strain>
    </source>
</reference>
<dbReference type="EMBL" id="BK014895">
    <property type="protein sequence ID" value="DAD81122.1"/>
    <property type="molecule type" value="Genomic_DNA"/>
</dbReference>
<accession>A0A8S5MFW3</accession>
<evidence type="ECO:0000256" key="1">
    <source>
        <dbReference type="SAM" id="MobiDB-lite"/>
    </source>
</evidence>
<sequence length="94" mass="11012">MQYGIRLETMCGENDMSWPEFSRLLNGIMPNTPLGSIVQIRAEEDPEILEHFTREQRSIRDKWRTEHSPVKEMSEEEKEASAREAQQLFAQIFG</sequence>
<feature type="region of interest" description="Disordered" evidence="1">
    <location>
        <begin position="63"/>
        <end position="83"/>
    </location>
</feature>
<evidence type="ECO:0000313" key="2">
    <source>
        <dbReference type="EMBL" id="DAD81122.1"/>
    </source>
</evidence>
<name>A0A8S5MFW3_9CAUD</name>
<proteinExistence type="predicted"/>
<protein>
    <recommendedName>
        <fullName evidence="3">Bacteriophage Gp15 protein</fullName>
    </recommendedName>
</protein>
<organism evidence="2">
    <name type="scientific">Siphoviridae sp. ctq1q8</name>
    <dbReference type="NCBI Taxonomy" id="2826467"/>
    <lineage>
        <taxon>Viruses</taxon>
        <taxon>Duplodnaviria</taxon>
        <taxon>Heunggongvirae</taxon>
        <taxon>Uroviricota</taxon>
        <taxon>Caudoviricetes</taxon>
    </lineage>
</organism>
<evidence type="ECO:0008006" key="3">
    <source>
        <dbReference type="Google" id="ProtNLM"/>
    </source>
</evidence>